<dbReference type="GO" id="GO:0016787">
    <property type="term" value="F:hydrolase activity"/>
    <property type="evidence" value="ECO:0007669"/>
    <property type="project" value="UniProtKB-KW"/>
</dbReference>
<gene>
    <name evidence="3" type="ORF">DWV06_02995</name>
</gene>
<organism evidence="3 4">
    <name type="scientific">Anaerosacchariphilus polymeriproducens</name>
    <dbReference type="NCBI Taxonomy" id="1812858"/>
    <lineage>
        <taxon>Bacteria</taxon>
        <taxon>Bacillati</taxon>
        <taxon>Bacillota</taxon>
        <taxon>Clostridia</taxon>
        <taxon>Lachnospirales</taxon>
        <taxon>Lachnospiraceae</taxon>
        <taxon>Anaerosacchariphilus</taxon>
    </lineage>
</organism>
<evidence type="ECO:0000256" key="1">
    <source>
        <dbReference type="SAM" id="Phobius"/>
    </source>
</evidence>
<dbReference type="GO" id="GO:0008061">
    <property type="term" value="F:chitin binding"/>
    <property type="evidence" value="ECO:0007669"/>
    <property type="project" value="InterPro"/>
</dbReference>
<dbReference type="PANTHER" id="PTHR46066">
    <property type="entry name" value="CHITINASE DOMAIN-CONTAINING PROTEIN 1 FAMILY MEMBER"/>
    <property type="match status" value="1"/>
</dbReference>
<keyword evidence="4" id="KW-1185">Reference proteome</keyword>
<evidence type="ECO:0000313" key="3">
    <source>
        <dbReference type="EMBL" id="RDU24747.1"/>
    </source>
</evidence>
<dbReference type="Gene3D" id="3.10.50.10">
    <property type="match status" value="1"/>
</dbReference>
<evidence type="ECO:0000313" key="4">
    <source>
        <dbReference type="Proteomes" id="UP000255036"/>
    </source>
</evidence>
<reference evidence="3 4" key="1">
    <citation type="submission" date="2018-07" db="EMBL/GenBank/DDBJ databases">
        <title>Anaerosacharophilus polymeroproducens gen. nov. sp. nov., an anaerobic bacterium isolated from salt field.</title>
        <authorList>
            <person name="Kim W."/>
            <person name="Yang S.-H."/>
            <person name="Oh J."/>
            <person name="Lee J.-H."/>
            <person name="Kwon K.K."/>
        </authorList>
    </citation>
    <scope>NUCLEOTIDE SEQUENCE [LARGE SCALE GENOMIC DNA]</scope>
    <source>
        <strain evidence="3 4">MCWD5</strain>
    </source>
</reference>
<dbReference type="Proteomes" id="UP000255036">
    <property type="component" value="Unassembled WGS sequence"/>
</dbReference>
<dbReference type="InterPro" id="IPR001223">
    <property type="entry name" value="Glyco_hydro18_cat"/>
</dbReference>
<dbReference type="PANTHER" id="PTHR46066:SF2">
    <property type="entry name" value="CHITINASE DOMAIN-CONTAINING PROTEIN 1"/>
    <property type="match status" value="1"/>
</dbReference>
<dbReference type="PROSITE" id="PS51910">
    <property type="entry name" value="GH18_2"/>
    <property type="match status" value="1"/>
</dbReference>
<keyword evidence="1" id="KW-1133">Transmembrane helix</keyword>
<sequence length="578" mass="66182">MKQSVKPILAGVLFVFIVLLIALLSNIIKKYTPTSEHIKLAKYFNIETEDQVGLVIQDEIIEKKAKLIDGVVYLEYNLVRDNLNERFYWDSNENKLLYALPQDLISVDVGSKDYYVGKKKNTKNYAIIKVEGDTAYIAVDFIKEYTDMDYNFFKEPNHVMIVNEWNEVLETSLKKDSEIRLLGGIKSPIVEDLKKGETVTLLEKGKTWSKVRTKSGFLGYIKNNKLNQAKEVKVNREFKQPEYTNIKKDYTINMVWHQITNADANGTLLEAIAKTKGVNTISPTWFALSDEEGNISSLASQSYVNYAHQLGIEVWALVSNFEVEVDTNKVLSYTSKREKLINQLIAEAIEYNLDGINVDFEELSKETGDAFLQFIRELSIKCRNNDIVLSIDNYVPMSHTAFYNRKEQGIVADYVVIMGYDEHYEGSEEGSVASKSFVETGIINTLKEVPAEKVILGIPFYTRIWKETPKTKEEIAKEDPNTDYVPYNLTSVPAGMETVEKMLKGYNVTPVWDEKLGQYYAQILEKNEGCTYKIWLEAGKSIEEKLKLMKTHKLAGVAEWKLGLEKSEIWDIILKYVN</sequence>
<dbReference type="Pfam" id="PF07833">
    <property type="entry name" value="Cu_amine_oxidN1"/>
    <property type="match status" value="1"/>
</dbReference>
<dbReference type="EMBL" id="QRCT01000012">
    <property type="protein sequence ID" value="RDU24747.1"/>
    <property type="molecule type" value="Genomic_DNA"/>
</dbReference>
<dbReference type="Pfam" id="PF00704">
    <property type="entry name" value="Glyco_hydro_18"/>
    <property type="match status" value="1"/>
</dbReference>
<dbReference type="InterPro" id="IPR036582">
    <property type="entry name" value="Mao_N_sf"/>
</dbReference>
<dbReference type="OrthoDB" id="9775889at2"/>
<dbReference type="InterPro" id="IPR011583">
    <property type="entry name" value="Chitinase_II/V-like_cat"/>
</dbReference>
<feature type="domain" description="GH18" evidence="2">
    <location>
        <begin position="215"/>
        <end position="578"/>
    </location>
</feature>
<accession>A0A371AYV7</accession>
<dbReference type="SUPFAM" id="SSF51445">
    <property type="entry name" value="(Trans)glycosidases"/>
    <property type="match status" value="1"/>
</dbReference>
<feature type="transmembrane region" description="Helical" evidence="1">
    <location>
        <begin position="7"/>
        <end position="28"/>
    </location>
</feature>
<keyword evidence="1" id="KW-0812">Transmembrane</keyword>
<dbReference type="GO" id="GO:0005975">
    <property type="term" value="P:carbohydrate metabolic process"/>
    <property type="evidence" value="ECO:0007669"/>
    <property type="project" value="InterPro"/>
</dbReference>
<keyword evidence="1" id="KW-0472">Membrane</keyword>
<dbReference type="InterPro" id="IPR017853">
    <property type="entry name" value="GH"/>
</dbReference>
<dbReference type="SMART" id="SM00636">
    <property type="entry name" value="Glyco_18"/>
    <property type="match status" value="1"/>
</dbReference>
<dbReference type="Gene3D" id="2.30.30.40">
    <property type="entry name" value="SH3 Domains"/>
    <property type="match status" value="1"/>
</dbReference>
<protein>
    <submittedName>
        <fullName evidence="3">Glycosyl hydrolase family 18</fullName>
    </submittedName>
</protein>
<dbReference type="SUPFAM" id="SSF55383">
    <property type="entry name" value="Copper amine oxidase, domain N"/>
    <property type="match status" value="1"/>
</dbReference>
<proteinExistence type="predicted"/>
<dbReference type="InterPro" id="IPR012854">
    <property type="entry name" value="Cu_amine_oxidase-like_N"/>
</dbReference>
<dbReference type="Gene3D" id="3.20.20.80">
    <property type="entry name" value="Glycosidases"/>
    <property type="match status" value="1"/>
</dbReference>
<keyword evidence="3" id="KW-0378">Hydrolase</keyword>
<dbReference type="AlphaFoldDB" id="A0A371AYV7"/>
<comment type="caution">
    <text evidence="3">The sequence shown here is derived from an EMBL/GenBank/DDBJ whole genome shotgun (WGS) entry which is preliminary data.</text>
</comment>
<evidence type="ECO:0000259" key="2">
    <source>
        <dbReference type="PROSITE" id="PS51910"/>
    </source>
</evidence>
<dbReference type="InterPro" id="IPR029070">
    <property type="entry name" value="Chitinase_insertion_sf"/>
</dbReference>
<name>A0A371AYV7_9FIRM</name>